<feature type="compositionally biased region" description="Polar residues" evidence="1">
    <location>
        <begin position="949"/>
        <end position="964"/>
    </location>
</feature>
<dbReference type="PANTHER" id="PTHR12460">
    <property type="entry name" value="CYCLIN-DEPENDENT KINASE INHIBITOR-RELATED PROTEIN"/>
    <property type="match status" value="1"/>
</dbReference>
<dbReference type="PANTHER" id="PTHR12460:SF0">
    <property type="entry name" value="CID DOMAIN-CONTAINING PROTEIN-RELATED"/>
    <property type="match status" value="1"/>
</dbReference>
<feature type="region of interest" description="Disordered" evidence="1">
    <location>
        <begin position="517"/>
        <end position="549"/>
    </location>
</feature>
<dbReference type="SUPFAM" id="SSF48464">
    <property type="entry name" value="ENTH/VHS domain"/>
    <property type="match status" value="1"/>
</dbReference>
<accession>A0A8X6X7I7</accession>
<name>A0A8X6X7I7_9ARAC</name>
<feature type="compositionally biased region" description="Acidic residues" evidence="1">
    <location>
        <begin position="971"/>
        <end position="981"/>
    </location>
</feature>
<dbReference type="AlphaFoldDB" id="A0A8X6X7I7"/>
<dbReference type="GO" id="GO:0000993">
    <property type="term" value="F:RNA polymerase II complex binding"/>
    <property type="evidence" value="ECO:0007669"/>
    <property type="project" value="TreeGrafter"/>
</dbReference>
<evidence type="ECO:0000313" key="3">
    <source>
        <dbReference type="EMBL" id="GFY48503.1"/>
    </source>
</evidence>
<dbReference type="EMBL" id="BMAV01006502">
    <property type="protein sequence ID" value="GFY48503.1"/>
    <property type="molecule type" value="Genomic_DNA"/>
</dbReference>
<dbReference type="PROSITE" id="PS51391">
    <property type="entry name" value="CID"/>
    <property type="match status" value="1"/>
</dbReference>
<dbReference type="OrthoDB" id="6430714at2759"/>
<proteinExistence type="predicted"/>
<gene>
    <name evidence="3" type="primary">RPRD2</name>
    <name evidence="3" type="ORF">TNIN_454732</name>
</gene>
<evidence type="ECO:0000313" key="4">
    <source>
        <dbReference type="Proteomes" id="UP000886998"/>
    </source>
</evidence>
<feature type="region of interest" description="Disordered" evidence="1">
    <location>
        <begin position="425"/>
        <end position="449"/>
    </location>
</feature>
<dbReference type="Gene3D" id="6.10.250.2560">
    <property type="match status" value="1"/>
</dbReference>
<dbReference type="Pfam" id="PF04818">
    <property type="entry name" value="CID"/>
    <property type="match status" value="1"/>
</dbReference>
<dbReference type="GO" id="GO:0031124">
    <property type="term" value="P:mRNA 3'-end processing"/>
    <property type="evidence" value="ECO:0007669"/>
    <property type="project" value="TreeGrafter"/>
</dbReference>
<dbReference type="InterPro" id="IPR008942">
    <property type="entry name" value="ENTH_VHS"/>
</dbReference>
<evidence type="ECO:0000256" key="1">
    <source>
        <dbReference type="SAM" id="MobiDB-lite"/>
    </source>
</evidence>
<reference evidence="3" key="1">
    <citation type="submission" date="2020-08" db="EMBL/GenBank/DDBJ databases">
        <title>Multicomponent nature underlies the extraordinary mechanical properties of spider dragline silk.</title>
        <authorList>
            <person name="Kono N."/>
            <person name="Nakamura H."/>
            <person name="Mori M."/>
            <person name="Yoshida Y."/>
            <person name="Ohtoshi R."/>
            <person name="Malay A.D."/>
            <person name="Moran D.A.P."/>
            <person name="Tomita M."/>
            <person name="Numata K."/>
            <person name="Arakawa K."/>
        </authorList>
    </citation>
    <scope>NUCLEOTIDE SEQUENCE</scope>
</reference>
<sequence>MPKELNIEKLEKKFASLTKSRESIQAVSGWIMHYKDCCEEIVEQWYNALSKDANALVMFYVANDVIQNCGKKKATQYREAFSKVLEKAVFLEKVKEIKSDVSRLLSLWKDRNIYDEAFSNRLENKLNSTEIKTLSDEEEESELEIISKYKIEINTTKNFINSLKKLKSVESEMKEKEENLKCVQVPEIPEWDELKEPAQCVEVAKKINSYYSFLQQYLEIVDHEVTSRKTILKELKNSCIFYTAQYGDVRKVANAYFMYGKKLKIMEKKLTEKAQYLPSPVINGSPCFSDGICASPTNVKSPADSCSRTSTKVPLSPSYEKDQVNLHGCTFSGKLANNDFSENFEEFTDSSKRPEQAPKKKFNKLAELFSESKLDTDKVKRYNSNELPKSNTNKEMLTSGPLKDLLEESVCEQNNNISELKSKNMTNQQTEEPINKIQQSPHKKMDTSNQQTKDISNQLKKGSPIKSTENITAAEGDANEIDFLLEESYDSRKVKPNTSIKRKIEFLLNSRGKKICTDTSSEQISDDKSPVNNPTPIKKSLQKRRKSSEHIKDHENNIIHNFKEMNEKENVTRQNKIISQNLLHPKPEEKLPQGIQEKDSLNFNVKENIIEEQKPIETCNLLTLTSDNMIDCENSNFPIDKNISHSSSNDKDILGKENKEINLSNCTSDLILKSESLEESIDGESLMKSNNSFLNSTLLSFGSSLSVEFLKDIFQKTNCNPPSDVLNNNSMKEPLKEEDKINSTEVKDCGSSFYNLKQSLKLLENMDSNDHIKNISLVDTKEIYSNEENPSSVDTITPQTEVQENLINNEINVLTQEDSKTDAAEIISYDRMSQNPDNSESVEGCKLEIPFLEKECEENNENGISSESSPLHLSDQSVTLAANEKPDLLFTLQNVLHCIAEKKFSNIEAQNSVQGTTMSFEDCLKIYHALNYDSKVSNNPNSSNSHVNLTSTKTSAANRASSDFGNKDDLEVMDMECDSDE</sequence>
<organism evidence="3 4">
    <name type="scientific">Trichonephila inaurata madagascariensis</name>
    <dbReference type="NCBI Taxonomy" id="2747483"/>
    <lineage>
        <taxon>Eukaryota</taxon>
        <taxon>Metazoa</taxon>
        <taxon>Ecdysozoa</taxon>
        <taxon>Arthropoda</taxon>
        <taxon>Chelicerata</taxon>
        <taxon>Arachnida</taxon>
        <taxon>Araneae</taxon>
        <taxon>Araneomorphae</taxon>
        <taxon>Entelegynae</taxon>
        <taxon>Araneoidea</taxon>
        <taxon>Nephilidae</taxon>
        <taxon>Trichonephila</taxon>
        <taxon>Trichonephila inaurata</taxon>
    </lineage>
</organism>
<feature type="compositionally biased region" description="Polar residues" evidence="1">
    <location>
        <begin position="425"/>
        <end position="440"/>
    </location>
</feature>
<feature type="compositionally biased region" description="Low complexity" evidence="1">
    <location>
        <begin position="937"/>
        <end position="948"/>
    </location>
</feature>
<feature type="region of interest" description="Disordered" evidence="1">
    <location>
        <begin position="937"/>
        <end position="981"/>
    </location>
</feature>
<comment type="caution">
    <text evidence="3">The sequence shown here is derived from an EMBL/GenBank/DDBJ whole genome shotgun (WGS) entry which is preliminary data.</text>
</comment>
<evidence type="ECO:0000259" key="2">
    <source>
        <dbReference type="PROSITE" id="PS51391"/>
    </source>
</evidence>
<dbReference type="Proteomes" id="UP000886998">
    <property type="component" value="Unassembled WGS sequence"/>
</dbReference>
<keyword evidence="4" id="KW-1185">Reference proteome</keyword>
<feature type="domain" description="CID" evidence="2">
    <location>
        <begin position="2"/>
        <end position="130"/>
    </location>
</feature>
<dbReference type="Gene3D" id="1.25.40.90">
    <property type="match status" value="1"/>
</dbReference>
<dbReference type="CDD" id="cd16981">
    <property type="entry name" value="CID_RPRD_like"/>
    <property type="match status" value="1"/>
</dbReference>
<dbReference type="InterPro" id="IPR006569">
    <property type="entry name" value="CID_dom"/>
</dbReference>
<dbReference type="SMART" id="SM00582">
    <property type="entry name" value="RPR"/>
    <property type="match status" value="1"/>
</dbReference>
<protein>
    <submittedName>
        <fullName evidence="3">Regulation of nuclear pre-mRNA domain-containing protein 2</fullName>
    </submittedName>
</protein>